<dbReference type="EMBL" id="JADKNH010000020">
    <property type="protein sequence ID" value="MBF4695749.1"/>
    <property type="molecule type" value="Genomic_DNA"/>
</dbReference>
<reference evidence="2 3" key="1">
    <citation type="submission" date="2020-11" db="EMBL/GenBank/DDBJ databases">
        <title>Fusibacter basophilias sp. nov.</title>
        <authorList>
            <person name="Qiu D."/>
        </authorList>
    </citation>
    <scope>NUCLEOTIDE SEQUENCE [LARGE SCALE GENOMIC DNA]</scope>
    <source>
        <strain evidence="2 3">Q10-2</strain>
    </source>
</reference>
<keyword evidence="1" id="KW-1133">Transmembrane helix</keyword>
<keyword evidence="1" id="KW-0812">Transmembrane</keyword>
<comment type="caution">
    <text evidence="2">The sequence shown here is derived from an EMBL/GenBank/DDBJ whole genome shotgun (WGS) entry which is preliminary data.</text>
</comment>
<proteinExistence type="predicted"/>
<feature type="transmembrane region" description="Helical" evidence="1">
    <location>
        <begin position="192"/>
        <end position="211"/>
    </location>
</feature>
<evidence type="ECO:0000256" key="1">
    <source>
        <dbReference type="SAM" id="Phobius"/>
    </source>
</evidence>
<feature type="transmembrane region" description="Helical" evidence="1">
    <location>
        <begin position="55"/>
        <end position="74"/>
    </location>
</feature>
<name>A0ABS0A1K7_9FIRM</name>
<organism evidence="2 3">
    <name type="scientific">Fusibacter ferrireducens</name>
    <dbReference type="NCBI Taxonomy" id="2785058"/>
    <lineage>
        <taxon>Bacteria</taxon>
        <taxon>Bacillati</taxon>
        <taxon>Bacillota</taxon>
        <taxon>Clostridia</taxon>
        <taxon>Eubacteriales</taxon>
        <taxon>Eubacteriales Family XII. Incertae Sedis</taxon>
        <taxon>Fusibacter</taxon>
    </lineage>
</organism>
<accession>A0ABS0A1K7</accession>
<gene>
    <name evidence="2" type="ORF">ISU02_21850</name>
</gene>
<evidence type="ECO:0000313" key="3">
    <source>
        <dbReference type="Proteomes" id="UP000614200"/>
    </source>
</evidence>
<dbReference type="RefSeq" id="WP_194703989.1">
    <property type="nucleotide sequence ID" value="NZ_JADKNH010000020.1"/>
</dbReference>
<sequence length="230" mass="24591">MLKLIGILIIVIGFIRKYDTLAVVITAGIATGLVGGMNLMQIFDVIGTSFVKTRYMSLFLLTLPVIGILERYGLREQAANLISSMKKVTAGRVLSIYTLVRLVASALSVRLGGHVQFIRPLINPMAFGAAKNSNPMIGEVEEEVIKGHAAASENYGNFFGQNVFVASAGVLLIVGTLEELGTVVSPLDVAKASVPVAIITFIYSGVSYWRLDQKLSAVKAKSKTVSEKGA</sequence>
<protein>
    <submittedName>
        <fullName evidence="2">DUF969 domain-containing protein</fullName>
    </submittedName>
</protein>
<dbReference type="InterPro" id="IPR010374">
    <property type="entry name" value="DUF969"/>
</dbReference>
<keyword evidence="1" id="KW-0472">Membrane</keyword>
<dbReference type="Proteomes" id="UP000614200">
    <property type="component" value="Unassembled WGS sequence"/>
</dbReference>
<evidence type="ECO:0000313" key="2">
    <source>
        <dbReference type="EMBL" id="MBF4695749.1"/>
    </source>
</evidence>
<dbReference type="Pfam" id="PF06149">
    <property type="entry name" value="DUF969"/>
    <property type="match status" value="1"/>
</dbReference>
<keyword evidence="3" id="KW-1185">Reference proteome</keyword>
<feature type="transmembrane region" description="Helical" evidence="1">
    <location>
        <begin position="21"/>
        <end position="43"/>
    </location>
</feature>